<sequence>MRHLRAEQAETCADVDYEGGDEVSIDSRCTPGSYIIETVEDADPAGDDQEDVEASRSQAIETAVSRMTLQAPEISSTPNGPETLGAVGLPVWFWVYDPSESTTGPTTTSATAGSVTVTAAGAFSGMTIATGDGTTVECNGPGTEYPGTGVYESPDCGHTYEQMSDHQPAGLFDVEITAHWSITWEATTGESGTISVDLPTSKQLRIGQYESVVTGVS</sequence>
<protein>
    <recommendedName>
        <fullName evidence="3">ATP/GTP-binding protein</fullName>
    </recommendedName>
</protein>
<accession>A0ABS4WX57</accession>
<dbReference type="Proteomes" id="UP001519290">
    <property type="component" value="Unassembled WGS sequence"/>
</dbReference>
<evidence type="ECO:0000313" key="2">
    <source>
        <dbReference type="Proteomes" id="UP001519290"/>
    </source>
</evidence>
<gene>
    <name evidence="1" type="ORF">JOF43_000638</name>
</gene>
<comment type="caution">
    <text evidence="1">The sequence shown here is derived from an EMBL/GenBank/DDBJ whole genome shotgun (WGS) entry which is preliminary data.</text>
</comment>
<proteinExistence type="predicted"/>
<organism evidence="1 2">
    <name type="scientific">Brachybacterium sacelli</name>
    <dbReference type="NCBI Taxonomy" id="173364"/>
    <lineage>
        <taxon>Bacteria</taxon>
        <taxon>Bacillati</taxon>
        <taxon>Actinomycetota</taxon>
        <taxon>Actinomycetes</taxon>
        <taxon>Micrococcales</taxon>
        <taxon>Dermabacteraceae</taxon>
        <taxon>Brachybacterium</taxon>
    </lineage>
</organism>
<keyword evidence="2" id="KW-1185">Reference proteome</keyword>
<dbReference type="EMBL" id="JAGIOD010000001">
    <property type="protein sequence ID" value="MBP2380681.1"/>
    <property type="molecule type" value="Genomic_DNA"/>
</dbReference>
<evidence type="ECO:0000313" key="1">
    <source>
        <dbReference type="EMBL" id="MBP2380681.1"/>
    </source>
</evidence>
<dbReference type="RefSeq" id="WP_209898980.1">
    <property type="nucleotide sequence ID" value="NZ_BAAAJW010000014.1"/>
</dbReference>
<name>A0ABS4WX57_9MICO</name>
<evidence type="ECO:0008006" key="3">
    <source>
        <dbReference type="Google" id="ProtNLM"/>
    </source>
</evidence>
<reference evidence="1 2" key="1">
    <citation type="submission" date="2021-03" db="EMBL/GenBank/DDBJ databases">
        <title>Sequencing the genomes of 1000 actinobacteria strains.</title>
        <authorList>
            <person name="Klenk H.-P."/>
        </authorList>
    </citation>
    <scope>NUCLEOTIDE SEQUENCE [LARGE SCALE GENOMIC DNA]</scope>
    <source>
        <strain evidence="1 2">DSM 14566</strain>
    </source>
</reference>